<reference evidence="2" key="1">
    <citation type="submission" date="2020-02" db="EMBL/GenBank/DDBJ databases">
        <authorList>
            <person name="Meier V. D."/>
        </authorList>
    </citation>
    <scope>NUCLEOTIDE SEQUENCE</scope>
    <source>
        <strain evidence="2">AVDCRST_MAG93</strain>
    </source>
</reference>
<keyword evidence="1" id="KW-0472">Membrane</keyword>
<keyword evidence="1" id="KW-1133">Transmembrane helix</keyword>
<accession>A0A6J4GZV0</accession>
<evidence type="ECO:0000313" key="2">
    <source>
        <dbReference type="EMBL" id="CAA9210609.1"/>
    </source>
</evidence>
<protein>
    <submittedName>
        <fullName evidence="2">Uncharacterized protein</fullName>
    </submittedName>
</protein>
<name>A0A6J4GZV0_9CHLR</name>
<evidence type="ECO:0000256" key="1">
    <source>
        <dbReference type="SAM" id="Phobius"/>
    </source>
</evidence>
<keyword evidence="1" id="KW-0812">Transmembrane</keyword>
<proteinExistence type="predicted"/>
<feature type="transmembrane region" description="Helical" evidence="1">
    <location>
        <begin position="23"/>
        <end position="43"/>
    </location>
</feature>
<organism evidence="2">
    <name type="scientific">uncultured Chloroflexia bacterium</name>
    <dbReference type="NCBI Taxonomy" id="1672391"/>
    <lineage>
        <taxon>Bacteria</taxon>
        <taxon>Bacillati</taxon>
        <taxon>Chloroflexota</taxon>
        <taxon>Chloroflexia</taxon>
        <taxon>environmental samples</taxon>
    </lineage>
</organism>
<dbReference type="AlphaFoldDB" id="A0A6J4GZV0"/>
<sequence length="44" mass="5284">MQADAAFIHCPNRNRKRLLCWHLFFNLADKLFFEGGYLVFVFFS</sequence>
<dbReference type="EMBL" id="CADCTR010000002">
    <property type="protein sequence ID" value="CAA9210609.1"/>
    <property type="molecule type" value="Genomic_DNA"/>
</dbReference>
<gene>
    <name evidence="2" type="ORF">AVDCRST_MAG93-5</name>
</gene>